<dbReference type="FunFam" id="3.90.226.10:FF:000010">
    <property type="entry name" value="acetyl-CoA carboxylase isoform X2"/>
    <property type="match status" value="1"/>
</dbReference>
<dbReference type="Gene3D" id="3.90.226.10">
    <property type="entry name" value="2-enoyl-CoA Hydratase, Chain A, domain 1"/>
    <property type="match status" value="2"/>
</dbReference>
<dbReference type="Gene3D" id="3.30.1490.20">
    <property type="entry name" value="ATP-grasp fold, A domain"/>
    <property type="match status" value="1"/>
</dbReference>
<feature type="domain" description="Lipoyl-binding" evidence="16">
    <location>
        <begin position="672"/>
        <end position="746"/>
    </location>
</feature>
<dbReference type="InterPro" id="IPR001882">
    <property type="entry name" value="Biotin_BS"/>
</dbReference>
<evidence type="ECO:0000256" key="6">
    <source>
        <dbReference type="ARBA" id="ARBA00022832"/>
    </source>
</evidence>
<dbReference type="PROSITE" id="PS00188">
    <property type="entry name" value="BIOTIN"/>
    <property type="match status" value="1"/>
</dbReference>
<dbReference type="InterPro" id="IPR005481">
    <property type="entry name" value="BC-like_N"/>
</dbReference>
<dbReference type="FunFam" id="3.30.470.20:FF:000005">
    <property type="entry name" value="Acetyl-CoA carboxylase 1"/>
    <property type="match status" value="1"/>
</dbReference>
<feature type="domain" description="ATP-grasp" evidence="17">
    <location>
        <begin position="189"/>
        <end position="386"/>
    </location>
</feature>
<dbReference type="InterPro" id="IPR013815">
    <property type="entry name" value="ATP_grasp_subdomain_1"/>
</dbReference>
<dbReference type="PROSITE" id="PS50989">
    <property type="entry name" value="COA_CT_CTER"/>
    <property type="match status" value="1"/>
</dbReference>
<dbReference type="UniPathway" id="UPA00655">
    <property type="reaction ID" value="UER00711"/>
</dbReference>
<dbReference type="InterPro" id="IPR000089">
    <property type="entry name" value="Biotin_lipoyl"/>
</dbReference>
<dbReference type="PANTHER" id="PTHR45728:SF3">
    <property type="entry name" value="ACETYL-COA CARBOXYLASE"/>
    <property type="match status" value="1"/>
</dbReference>
<evidence type="ECO:0000256" key="3">
    <source>
        <dbReference type="ARBA" id="ARBA00022516"/>
    </source>
</evidence>
<dbReference type="SUPFAM" id="SSF52096">
    <property type="entry name" value="ClpP/crotonase"/>
    <property type="match status" value="2"/>
</dbReference>
<dbReference type="SMART" id="SM00878">
    <property type="entry name" value="Biotin_carb_C"/>
    <property type="match status" value="1"/>
</dbReference>
<dbReference type="InterPro" id="IPR011762">
    <property type="entry name" value="COA_CT_N"/>
</dbReference>
<dbReference type="GO" id="GO:0004075">
    <property type="term" value="F:biotin carboxylase activity"/>
    <property type="evidence" value="ECO:0007669"/>
    <property type="project" value="UniProtKB-EC"/>
</dbReference>
<reference evidence="22" key="2">
    <citation type="submission" date="2015-01" db="EMBL/GenBank/DDBJ databases">
        <title>Evolutionary Origins and Diversification of the Mycorrhizal Mutualists.</title>
        <authorList>
            <consortium name="DOE Joint Genome Institute"/>
            <consortium name="Mycorrhizal Genomics Consortium"/>
            <person name="Kohler A."/>
            <person name="Kuo A."/>
            <person name="Nagy L.G."/>
            <person name="Floudas D."/>
            <person name="Copeland A."/>
            <person name="Barry K.W."/>
            <person name="Cichocki N."/>
            <person name="Veneault-Fourrey C."/>
            <person name="LaButti K."/>
            <person name="Lindquist E.A."/>
            <person name="Lipzen A."/>
            <person name="Lundell T."/>
            <person name="Morin E."/>
            <person name="Murat C."/>
            <person name="Riley R."/>
            <person name="Ohm R."/>
            <person name="Sun H."/>
            <person name="Tunlid A."/>
            <person name="Henrissat B."/>
            <person name="Grigoriev I.V."/>
            <person name="Hibbett D.S."/>
            <person name="Martin F."/>
        </authorList>
    </citation>
    <scope>NUCLEOTIDE SEQUENCE [LARGE SCALE GENOMIC DNA]</scope>
    <source>
        <strain evidence="22">F 1598</strain>
    </source>
</reference>
<dbReference type="Gene3D" id="3.40.50.20">
    <property type="match status" value="1"/>
</dbReference>
<dbReference type="FunFam" id="3.40.50.20:FF:000005">
    <property type="entry name" value="acetyl-CoA carboxylase isoform X2"/>
    <property type="match status" value="1"/>
</dbReference>
<name>A0A0C3FUM5_PILCF</name>
<dbReference type="InterPro" id="IPR016185">
    <property type="entry name" value="PreATP-grasp_dom_sf"/>
</dbReference>
<dbReference type="InterPro" id="IPR011054">
    <property type="entry name" value="Rudment_hybrid_motif"/>
</dbReference>
<dbReference type="InterPro" id="IPR011761">
    <property type="entry name" value="ATP-grasp"/>
</dbReference>
<dbReference type="GO" id="GO:0046872">
    <property type="term" value="F:metal ion binding"/>
    <property type="evidence" value="ECO:0007669"/>
    <property type="project" value="InterPro"/>
</dbReference>
<comment type="catalytic activity">
    <reaction evidence="13">
        <text>N(6)-biotinyl-L-lysyl-[protein] + hydrogencarbonate + ATP = N(6)-carboxybiotinyl-L-lysyl-[protein] + ADP + phosphate + H(+)</text>
        <dbReference type="Rhea" id="RHEA:13501"/>
        <dbReference type="Rhea" id="RHEA-COMP:10505"/>
        <dbReference type="Rhea" id="RHEA-COMP:10506"/>
        <dbReference type="ChEBI" id="CHEBI:15378"/>
        <dbReference type="ChEBI" id="CHEBI:17544"/>
        <dbReference type="ChEBI" id="CHEBI:30616"/>
        <dbReference type="ChEBI" id="CHEBI:43474"/>
        <dbReference type="ChEBI" id="CHEBI:83144"/>
        <dbReference type="ChEBI" id="CHEBI:83145"/>
        <dbReference type="ChEBI" id="CHEBI:456216"/>
        <dbReference type="EC" id="6.3.4.14"/>
    </reaction>
</comment>
<dbReference type="InterPro" id="IPR011053">
    <property type="entry name" value="Single_hybrid_motif"/>
</dbReference>
<evidence type="ECO:0000259" key="18">
    <source>
        <dbReference type="PROSITE" id="PS50979"/>
    </source>
</evidence>
<dbReference type="InterPro" id="IPR011763">
    <property type="entry name" value="COA_CT_C"/>
</dbReference>
<dbReference type="SUPFAM" id="SSF51230">
    <property type="entry name" value="Single hybrid motif"/>
    <property type="match status" value="1"/>
</dbReference>
<dbReference type="FunCoup" id="A0A0C3FUM5">
    <property type="interactions" value="257"/>
</dbReference>
<dbReference type="InterPro" id="IPR005482">
    <property type="entry name" value="Biotin_COase_C"/>
</dbReference>
<evidence type="ECO:0000256" key="11">
    <source>
        <dbReference type="ARBA" id="ARBA00023268"/>
    </source>
</evidence>
<evidence type="ECO:0000256" key="2">
    <source>
        <dbReference type="ARBA" id="ARBA00004956"/>
    </source>
</evidence>
<dbReference type="Pfam" id="PF08326">
    <property type="entry name" value="ACC_central"/>
    <property type="match status" value="1"/>
</dbReference>
<dbReference type="Pfam" id="PF01039">
    <property type="entry name" value="Carboxyl_trans"/>
    <property type="match status" value="1"/>
</dbReference>
<evidence type="ECO:0000256" key="13">
    <source>
        <dbReference type="ARBA" id="ARBA00048600"/>
    </source>
</evidence>
<evidence type="ECO:0000256" key="12">
    <source>
        <dbReference type="ARBA" id="ARBA00048065"/>
    </source>
</evidence>
<dbReference type="GO" id="GO:0005524">
    <property type="term" value="F:ATP binding"/>
    <property type="evidence" value="ECO:0007669"/>
    <property type="project" value="UniProtKB-UniRule"/>
</dbReference>
<keyword evidence="5 14" id="KW-0547">Nucleotide-binding</keyword>
<dbReference type="Pfam" id="PF02786">
    <property type="entry name" value="CPSase_L_D2"/>
    <property type="match status" value="1"/>
</dbReference>
<evidence type="ECO:0000256" key="9">
    <source>
        <dbReference type="ARBA" id="ARBA00023160"/>
    </source>
</evidence>
<dbReference type="Pfam" id="PF02785">
    <property type="entry name" value="Biotin_carb_C"/>
    <property type="match status" value="1"/>
</dbReference>
<dbReference type="InterPro" id="IPR029045">
    <property type="entry name" value="ClpP/crotonase-like_dom_sf"/>
</dbReference>
<evidence type="ECO:0000256" key="5">
    <source>
        <dbReference type="ARBA" id="ARBA00022741"/>
    </source>
</evidence>
<dbReference type="Pfam" id="PF00364">
    <property type="entry name" value="Biotin_lipoyl"/>
    <property type="match status" value="1"/>
</dbReference>
<dbReference type="GO" id="GO:0003989">
    <property type="term" value="F:acetyl-CoA carboxylase activity"/>
    <property type="evidence" value="ECO:0007669"/>
    <property type="project" value="UniProtKB-EC"/>
</dbReference>
<dbReference type="PROSITE" id="PS00867">
    <property type="entry name" value="CPSASE_2"/>
    <property type="match status" value="1"/>
</dbReference>
<keyword evidence="11" id="KW-0511">Multifunctional enzyme</keyword>
<dbReference type="InterPro" id="IPR011764">
    <property type="entry name" value="Biotin_carboxylation_dom"/>
</dbReference>
<feature type="domain" description="CoA carboxyltransferase C-terminal" evidence="20">
    <location>
        <begin position="1814"/>
        <end position="2128"/>
    </location>
</feature>
<comment type="pathway">
    <text evidence="2">Lipid metabolism; malonyl-CoA biosynthesis; malonyl-CoA from acetyl-CoA: step 1/1.</text>
</comment>
<keyword evidence="10" id="KW-0092">Biotin</keyword>
<gene>
    <name evidence="21" type="ORF">PILCRDRAFT_819876</name>
</gene>
<comment type="cofactor">
    <cofactor evidence="1">
        <name>biotin</name>
        <dbReference type="ChEBI" id="CHEBI:57586"/>
    </cofactor>
</comment>
<dbReference type="FunFam" id="2.40.460.10:FF:000001">
    <property type="entry name" value="Acetyl-CoA carboxylase 1"/>
    <property type="match status" value="1"/>
</dbReference>
<keyword evidence="22" id="KW-1185">Reference proteome</keyword>
<keyword evidence="6" id="KW-0276">Fatty acid metabolism</keyword>
<dbReference type="InterPro" id="IPR005479">
    <property type="entry name" value="CPAse_ATP-bd"/>
</dbReference>
<dbReference type="InterPro" id="IPR049076">
    <property type="entry name" value="ACCA"/>
</dbReference>
<evidence type="ECO:0000259" key="17">
    <source>
        <dbReference type="PROSITE" id="PS50975"/>
    </source>
</evidence>
<dbReference type="PROSITE" id="PS50968">
    <property type="entry name" value="BIOTINYL_LIPOYL"/>
    <property type="match status" value="1"/>
</dbReference>
<feature type="domain" description="Biotin carboxylation" evidence="18">
    <location>
        <begin position="37"/>
        <end position="545"/>
    </location>
</feature>
<dbReference type="EMBL" id="KN832992">
    <property type="protein sequence ID" value="KIM83114.1"/>
    <property type="molecule type" value="Genomic_DNA"/>
</dbReference>
<dbReference type="Gene3D" id="3.90.1770.10">
    <property type="entry name" value="PreATP-grasp domain"/>
    <property type="match status" value="1"/>
</dbReference>
<organism evidence="21 22">
    <name type="scientific">Piloderma croceum (strain F 1598)</name>
    <dbReference type="NCBI Taxonomy" id="765440"/>
    <lineage>
        <taxon>Eukaryota</taxon>
        <taxon>Fungi</taxon>
        <taxon>Dikarya</taxon>
        <taxon>Basidiomycota</taxon>
        <taxon>Agaricomycotina</taxon>
        <taxon>Agaricomycetes</taxon>
        <taxon>Agaricomycetidae</taxon>
        <taxon>Atheliales</taxon>
        <taxon>Atheliaceae</taxon>
        <taxon>Piloderma</taxon>
    </lineage>
</organism>
<dbReference type="InParanoid" id="A0A0C3FUM5"/>
<evidence type="ECO:0000256" key="10">
    <source>
        <dbReference type="ARBA" id="ARBA00023267"/>
    </source>
</evidence>
<feature type="region of interest" description="Disordered" evidence="15">
    <location>
        <begin position="2214"/>
        <end position="2233"/>
    </location>
</feature>
<comment type="catalytic activity">
    <reaction evidence="12">
        <text>hydrogencarbonate + acetyl-CoA + ATP = malonyl-CoA + ADP + phosphate + H(+)</text>
        <dbReference type="Rhea" id="RHEA:11308"/>
        <dbReference type="ChEBI" id="CHEBI:15378"/>
        <dbReference type="ChEBI" id="CHEBI:17544"/>
        <dbReference type="ChEBI" id="CHEBI:30616"/>
        <dbReference type="ChEBI" id="CHEBI:43474"/>
        <dbReference type="ChEBI" id="CHEBI:57288"/>
        <dbReference type="ChEBI" id="CHEBI:57384"/>
        <dbReference type="ChEBI" id="CHEBI:456216"/>
        <dbReference type="EC" id="6.4.1.2"/>
    </reaction>
</comment>
<evidence type="ECO:0000259" key="20">
    <source>
        <dbReference type="PROSITE" id="PS50989"/>
    </source>
</evidence>
<evidence type="ECO:0000256" key="14">
    <source>
        <dbReference type="PROSITE-ProRule" id="PRU00409"/>
    </source>
</evidence>
<reference evidence="21 22" key="1">
    <citation type="submission" date="2014-04" db="EMBL/GenBank/DDBJ databases">
        <authorList>
            <consortium name="DOE Joint Genome Institute"/>
            <person name="Kuo A."/>
            <person name="Tarkka M."/>
            <person name="Buscot F."/>
            <person name="Kohler A."/>
            <person name="Nagy L.G."/>
            <person name="Floudas D."/>
            <person name="Copeland A."/>
            <person name="Barry K.W."/>
            <person name="Cichocki N."/>
            <person name="Veneault-Fourrey C."/>
            <person name="LaButti K."/>
            <person name="Lindquist E.A."/>
            <person name="Lipzen A."/>
            <person name="Lundell T."/>
            <person name="Morin E."/>
            <person name="Murat C."/>
            <person name="Sun H."/>
            <person name="Tunlid A."/>
            <person name="Henrissat B."/>
            <person name="Grigoriev I.V."/>
            <person name="Hibbett D.S."/>
            <person name="Martin F."/>
            <person name="Nordberg H.P."/>
            <person name="Cantor M.N."/>
            <person name="Hua S.X."/>
        </authorList>
    </citation>
    <scope>NUCLEOTIDE SEQUENCE [LARGE SCALE GENOMIC DNA]</scope>
    <source>
        <strain evidence="21 22">F 1598</strain>
    </source>
</reference>
<evidence type="ECO:0000313" key="22">
    <source>
        <dbReference type="Proteomes" id="UP000054166"/>
    </source>
</evidence>
<dbReference type="PROSITE" id="PS50980">
    <property type="entry name" value="COA_CT_NTER"/>
    <property type="match status" value="1"/>
</dbReference>
<dbReference type="CDD" id="cd06850">
    <property type="entry name" value="biotinyl_domain"/>
    <property type="match status" value="1"/>
</dbReference>
<keyword evidence="7 14" id="KW-0067">ATP-binding</keyword>
<evidence type="ECO:0000313" key="21">
    <source>
        <dbReference type="EMBL" id="KIM83114.1"/>
    </source>
</evidence>
<dbReference type="Gene3D" id="3.30.470.20">
    <property type="entry name" value="ATP-grasp fold, B domain"/>
    <property type="match status" value="1"/>
</dbReference>
<dbReference type="SUPFAM" id="SSF51246">
    <property type="entry name" value="Rudiment single hybrid motif"/>
    <property type="match status" value="1"/>
</dbReference>
<keyword evidence="8" id="KW-0443">Lipid metabolism</keyword>
<dbReference type="GO" id="GO:0006633">
    <property type="term" value="P:fatty acid biosynthetic process"/>
    <property type="evidence" value="ECO:0007669"/>
    <property type="project" value="UniProtKB-KW"/>
</dbReference>
<dbReference type="Pfam" id="PF21385">
    <property type="entry name" value="ACCA_BT"/>
    <property type="match status" value="1"/>
</dbReference>
<dbReference type="PANTHER" id="PTHR45728">
    <property type="entry name" value="ACETYL-COA CARBOXYLASE, ISOFORM A"/>
    <property type="match status" value="1"/>
</dbReference>
<evidence type="ECO:0000256" key="7">
    <source>
        <dbReference type="ARBA" id="ARBA00022840"/>
    </source>
</evidence>
<dbReference type="HOGENOM" id="CLU_000395_5_1_1"/>
<dbReference type="SUPFAM" id="SSF52440">
    <property type="entry name" value="PreATP-grasp domain"/>
    <property type="match status" value="1"/>
</dbReference>
<proteinExistence type="predicted"/>
<dbReference type="PROSITE" id="PS50975">
    <property type="entry name" value="ATP_GRASP"/>
    <property type="match status" value="1"/>
</dbReference>
<dbReference type="OrthoDB" id="14612at2759"/>
<dbReference type="SUPFAM" id="SSF56059">
    <property type="entry name" value="Glutathione synthetase ATP-binding domain-like"/>
    <property type="match status" value="1"/>
</dbReference>
<evidence type="ECO:0000256" key="1">
    <source>
        <dbReference type="ARBA" id="ARBA00001953"/>
    </source>
</evidence>
<evidence type="ECO:0000259" key="16">
    <source>
        <dbReference type="PROSITE" id="PS50968"/>
    </source>
</evidence>
<keyword evidence="3" id="KW-0444">Lipid biosynthesis</keyword>
<evidence type="ECO:0000256" key="15">
    <source>
        <dbReference type="SAM" id="MobiDB-lite"/>
    </source>
</evidence>
<dbReference type="Proteomes" id="UP000054166">
    <property type="component" value="Unassembled WGS sequence"/>
</dbReference>
<dbReference type="Gene3D" id="2.40.50.100">
    <property type="match status" value="1"/>
</dbReference>
<evidence type="ECO:0000259" key="19">
    <source>
        <dbReference type="PROSITE" id="PS50980"/>
    </source>
</evidence>
<dbReference type="InterPro" id="IPR034733">
    <property type="entry name" value="AcCoA_carboxyl_beta"/>
</dbReference>
<dbReference type="FunFam" id="2.40.50.100:FF:000005">
    <property type="entry name" value="Acetyl-CoA carboxylase 1"/>
    <property type="match status" value="1"/>
</dbReference>
<protein>
    <submittedName>
        <fullName evidence="21">Uncharacterized protein</fullName>
    </submittedName>
</protein>
<evidence type="ECO:0000256" key="4">
    <source>
        <dbReference type="ARBA" id="ARBA00022598"/>
    </source>
</evidence>
<dbReference type="FunFam" id="3.30.1490.20:FF:000003">
    <property type="entry name" value="acetyl-CoA carboxylase isoform X1"/>
    <property type="match status" value="1"/>
</dbReference>
<dbReference type="Pfam" id="PF00289">
    <property type="entry name" value="Biotin_carb_N"/>
    <property type="match status" value="1"/>
</dbReference>
<dbReference type="PROSITE" id="PS50979">
    <property type="entry name" value="BC"/>
    <property type="match status" value="1"/>
</dbReference>
<dbReference type="GO" id="GO:2001295">
    <property type="term" value="P:malonyl-CoA biosynthetic process"/>
    <property type="evidence" value="ECO:0007669"/>
    <property type="project" value="UniProtKB-UniPathway"/>
</dbReference>
<accession>A0A0C3FUM5</accession>
<keyword evidence="9" id="KW-0275">Fatty acid biosynthesis</keyword>
<dbReference type="STRING" id="765440.A0A0C3FUM5"/>
<dbReference type="InterPro" id="IPR013537">
    <property type="entry name" value="AcCoA_COase_cen"/>
</dbReference>
<sequence length="2233" mass="248752">MAYDHSKVTNFIGGNTLDKAPAGRVSDFVRENGGHTVITKILIANNGIAAVKEIRSIRQWSYETFGTERAVEFTVMTTPEDLKVNAEYIRMADRYIEVPGGSNNNNYANVDLIVDIAERAGVHAVWAGWGHASENPRLPESLAASKNKVVFIGPPGSAMRSLGDKISSTIVAQSANVPTMPWSGSGISDTALSEGGFVVVPDKAYMNACVKSVEDGLQKAEQIGWPVMIKASEGGGGKGIRMVNRAEAFKNAYHAVAGEIPGSPIFIMKLAGQARHLEVQLLADQYGNAISLFGRDCSVQRRHQKIIEEAPVTIAKEETFEKMERAAVRLAKLVGYVSAGTVEYLYNHAEDDFYFLELNPRLQVEHPTTEMVSGVNLPAAQLQVAMGIPLHRIRHIRQLYGVAHNASSEIDFDMVKPESNQLQRKPRPKGHVVAVRITAENPDAGFKPSSGSLQELNFRSSTNVWGYFSVSTAGGLHEFADSQFGHIFAYGEDRGESRKNMIVALKELSIRGDFRTTVEYLIKLLELEAFKENTITTGWLDSLISNKLTAERPDASLAVVCGAVTRAYLASEACWNEYKRILDKGQVPARDVLKTVFGIDFIYEGSRYSFTAARSSWTLWTLYLNGGRTMVGARSLADGGLLVLLDGKSHSVYWREEVGALRVMVDAKTCLIEQENDPTQLRSPSPGKLVRFFVDSGEHINAGEQYAEIEVMKMYMPLVAAEDGIVQLVKQPGVTVEPGDILGILTLDDPARVKHAKPFEGLLPPLGMPSVIGNKPYQRFTRCRGILNDILDGFDNQAIMTTTLKEFIEVLHDPDLPYSEVTAILSSLSGRMPSKLEDGIRAAIDVARAKTDGHHEFPAIRIKKVLEHYVQDNILPQDRTMFRTQLGGLYDVLERFNAGLKGHETDTIANLLARHEETEKLFGGSIEARVLSLREQYKDDLDKVISLVLSHIKAPSKAKLLLALLDYVKTSGLPVSKPESRLYQVLQSLAMLETKSSVPVSLKAREVLIHGQMPSYEERLVQMEAVLKASVTKSYYGEQGDTDRTPSADILKELSDSQYTVYDVLPSFFKHHDPQVVLAAFEVYVRRAYRAYTLLSIDYEEGDGLDDGEMPNVVTWRFNLGQSHSPPVTPRIEQEPRRHGSVSDLSYMISRNQAQPTRTGALASFPNLSALSRGFEKVVSMLPLFDDEEYRLRYGYDSQPPNIMNFALRIFDNEDDMAEEAWAEKITSLINERHKTLNKRGVRRVSVLICRQGQYPLFYTLRELDGVWGEEQAIRNIEPALAFQLELSRLSHYKLTPCFGESQQIHIYHAVARENQLDNRFFIRALVRPGRLRGTMSTAEYLISETDRLVTSVLDALEVVSAQHRNADCNHIFMNFVYNLAVTYEDVLEAISGFIERHGKRLWRLHVTGSEIRIALEDSEGNVTPIRCIIENVSGFVVNYNGYQEISTDKGTSILKSIGDKGPLHLQPVSHAYPTKESLQPKRYQAHLIGTTYVYDFPDLFSKALHNVWVKARNTDPSLVLPKRFLESKELVLDEHDRLTEVDRAPGNNTFGMVGWVFTLRTPEFPGGRKVVVIANDITFKIGSFGPIEDQFFYLATQYARNLGFPRIYLSANSGARIGLAEEVLPLFSCAWKDNDHPEKGIDYLYLTPENSLKLQDKGPNAVQTIEIEVDGERRYKITDIIGLQDGLGVESLKGSGLIAGETSRAYDDIFTITLVTARSVGIGAYLVRLGERAVQVEGQPIILTGAPALNKVLGREVYTSNLQLGGTQIMHKNGVSHLTASSDLEGATHILEWISYIPAVKGDPLPVRETADPWDREIAYTPPKGAYDPRWFIEGKQDEQTSEWLSGFFDKGSFQETLSGWAQTVVVGRARLGGIPMGVIAVETRTIERIVPADPANPASFEQRIMEAGQVWYPNSAYKTAQAIFDFDREGLPLIIFANWRGFSGGQQDMYDEILKQGSKIVDGLSSYKQPVFVYIVPNGELRGGAWVVLDPSINAEQMEMYADVDARAGILEPEGIVEIKMRRDKILTLMERLDSTYASHKRDSTDSTKSEEERATAAQLLAARESFLQPTYKQMALLYADLHDRTGRMEAKGCAKPAVWKEARRHFYWAVRARISRSTLLAELAEASPESTPEYRSRLLNSIAFIDKTTDPRAAADALEKLDIAPTVAQLKSDYFMRHLLDMAQQDRKAIIGSLTRLADNLSEDDRNSLITALQSPSRSPGPPSYATSAN</sequence>
<dbReference type="GO" id="GO:0005739">
    <property type="term" value="C:mitochondrion"/>
    <property type="evidence" value="ECO:0007669"/>
    <property type="project" value="TreeGrafter"/>
</dbReference>
<keyword evidence="4" id="KW-0436">Ligase</keyword>
<feature type="domain" description="CoA carboxyltransferase N-terminal" evidence="19">
    <location>
        <begin position="1472"/>
        <end position="1810"/>
    </location>
</feature>
<evidence type="ECO:0000256" key="8">
    <source>
        <dbReference type="ARBA" id="ARBA00023098"/>
    </source>
</evidence>
<dbReference type="Gene3D" id="2.40.460.10">
    <property type="entry name" value="Biotin dependent carboxylase carboxyltransferase"/>
    <property type="match status" value="1"/>
</dbReference>
<dbReference type="InterPro" id="IPR049074">
    <property type="entry name" value="ACCA_BT"/>
</dbReference>